<name>A0A5J6UMB9_9CAEN</name>
<feature type="transmembrane region" description="Helical" evidence="9">
    <location>
        <begin position="70"/>
        <end position="91"/>
    </location>
</feature>
<keyword evidence="5 9" id="KW-1133">Transmembrane helix</keyword>
<dbReference type="EMBL" id="MK577960">
    <property type="protein sequence ID" value="QFG38802.1"/>
    <property type="molecule type" value="Genomic_DNA"/>
</dbReference>
<keyword evidence="8" id="KW-0830">Ubiquinone</keyword>
<evidence type="ECO:0000256" key="7">
    <source>
        <dbReference type="RuleBase" id="RU000471"/>
    </source>
</evidence>
<evidence type="ECO:0000256" key="9">
    <source>
        <dbReference type="SAM" id="Phobius"/>
    </source>
</evidence>
<feature type="transmembrane region" description="Helical" evidence="9">
    <location>
        <begin position="222"/>
        <end position="245"/>
    </location>
</feature>
<dbReference type="GO" id="GO:0005743">
    <property type="term" value="C:mitochondrial inner membrane"/>
    <property type="evidence" value="ECO:0007669"/>
    <property type="project" value="UniProtKB-SubCell"/>
</dbReference>
<dbReference type="PROSITE" id="PS00668">
    <property type="entry name" value="COMPLEX1_ND1_2"/>
    <property type="match status" value="1"/>
</dbReference>
<dbReference type="InterPro" id="IPR018086">
    <property type="entry name" value="NADH_UbQ_OxRdtase_su1_CS"/>
</dbReference>
<keyword evidence="6 9" id="KW-0472">Membrane</keyword>
<dbReference type="GO" id="GO:0003954">
    <property type="term" value="F:NADH dehydrogenase activity"/>
    <property type="evidence" value="ECO:0007669"/>
    <property type="project" value="TreeGrafter"/>
</dbReference>
<evidence type="ECO:0000256" key="5">
    <source>
        <dbReference type="ARBA" id="ARBA00022989"/>
    </source>
</evidence>
<dbReference type="GO" id="GO:0008137">
    <property type="term" value="F:NADH dehydrogenase (ubiquinone) activity"/>
    <property type="evidence" value="ECO:0007669"/>
    <property type="project" value="UniProtKB-EC"/>
</dbReference>
<comment type="similarity">
    <text evidence="2 7">Belongs to the complex I subunit 1 family.</text>
</comment>
<dbReference type="PROSITE" id="PS00667">
    <property type="entry name" value="COMPLEX1_ND1_1"/>
    <property type="match status" value="1"/>
</dbReference>
<reference evidence="10" key="1">
    <citation type="journal article" date="2017" name="Mol. Phylogenet. Evol.">
        <title>A phylogeny of Southern Hemisphere whelks (Gastropoda: Buccinulidae) and concordance with the fossil record.</title>
        <authorList>
            <person name="Vaux F."/>
            <person name="Hills S.F.K."/>
            <person name="Marshall B.A."/>
            <person name="Trewick S.A."/>
            <person name="Morgan-Richards M."/>
        </authorList>
    </citation>
    <scope>NUCLEOTIDE SEQUENCE</scope>
    <source>
        <strain evidence="10">M274111</strain>
    </source>
</reference>
<sequence>MYISIISSVLSYICILLAVAFFTLLERKGLSYIQLRKGPNKVGLMGLPQPIADAAKLLTKEIAKPTMANYSPYFVAPVFSFILALLLWQLYPSLYSCSYFKWGILFFLCVSGMNVYGTLLAGWASNSKYALLGSLRAIAQTISYEVSMALVLLFPLFLVGSFSFIEIKESQEFIWLTFLMIPVSFMWFVTCVAETNRAPFDFAEGESELVSGFNVEYGAAGFALIFLAEYANILVMSLFSALLFFGGSSLMLIESDLGFMLKVLFFAFAFIWVRGSYPRFRYDLLMNLTWKGFLPASLSFLLMITILASYIYY</sequence>
<dbReference type="Pfam" id="PF00146">
    <property type="entry name" value="NADHdh"/>
    <property type="match status" value="1"/>
</dbReference>
<keyword evidence="8 10" id="KW-0496">Mitochondrion</keyword>
<dbReference type="PANTHER" id="PTHR11432:SF3">
    <property type="entry name" value="NADH-UBIQUINONE OXIDOREDUCTASE CHAIN 1"/>
    <property type="match status" value="1"/>
</dbReference>
<feature type="transmembrane region" description="Helical" evidence="9">
    <location>
        <begin position="293"/>
        <end position="312"/>
    </location>
</feature>
<feature type="transmembrane region" description="Helical" evidence="9">
    <location>
        <begin position="257"/>
        <end position="273"/>
    </location>
</feature>
<evidence type="ECO:0000313" key="10">
    <source>
        <dbReference type="EMBL" id="QFG38802.1"/>
    </source>
</evidence>
<keyword evidence="4 7" id="KW-0812">Transmembrane</keyword>
<reference evidence="10" key="2">
    <citation type="submission" date="2019-02" db="EMBL/GenBank/DDBJ databases">
        <authorList>
            <person name="Vaux F."/>
        </authorList>
    </citation>
    <scope>NUCLEOTIDE SEQUENCE</scope>
    <source>
        <strain evidence="10">M274111</strain>
    </source>
</reference>
<evidence type="ECO:0000256" key="4">
    <source>
        <dbReference type="ARBA" id="ARBA00022692"/>
    </source>
</evidence>
<geneLocation type="mitochondrion" evidence="10"/>
<dbReference type="InterPro" id="IPR001694">
    <property type="entry name" value="NADH_UbQ_OxRdtase_su1/FPO"/>
</dbReference>
<evidence type="ECO:0000256" key="2">
    <source>
        <dbReference type="ARBA" id="ARBA00010535"/>
    </source>
</evidence>
<gene>
    <name evidence="10" type="primary">ND1</name>
</gene>
<protein>
    <recommendedName>
        <fullName evidence="3 8">NADH-ubiquinone oxidoreductase chain 1</fullName>
        <ecNumber evidence="8">7.1.1.2</ecNumber>
    </recommendedName>
</protein>
<evidence type="ECO:0000256" key="6">
    <source>
        <dbReference type="ARBA" id="ARBA00023136"/>
    </source>
</evidence>
<feature type="transmembrane region" description="Helical" evidence="9">
    <location>
        <begin position="146"/>
        <end position="167"/>
    </location>
</feature>
<dbReference type="HAMAP" id="MF_01350">
    <property type="entry name" value="NDH1_NuoH"/>
    <property type="match status" value="1"/>
</dbReference>
<proteinExistence type="inferred from homology"/>
<feature type="transmembrane region" description="Helical" evidence="9">
    <location>
        <begin position="103"/>
        <end position="125"/>
    </location>
</feature>
<dbReference type="AlphaFoldDB" id="A0A5J6UMB9"/>
<accession>A0A5J6UMB9</accession>
<dbReference type="GO" id="GO:0009060">
    <property type="term" value="P:aerobic respiration"/>
    <property type="evidence" value="ECO:0007669"/>
    <property type="project" value="TreeGrafter"/>
</dbReference>
<organism evidence="10">
    <name type="scientific">Aeneator benthicolus</name>
    <dbReference type="NCBI Taxonomy" id="2528147"/>
    <lineage>
        <taxon>Eukaryota</taxon>
        <taxon>Metazoa</taxon>
        <taxon>Spiralia</taxon>
        <taxon>Lophotrochozoa</taxon>
        <taxon>Mollusca</taxon>
        <taxon>Gastropoda</taxon>
        <taxon>Caenogastropoda</taxon>
        <taxon>Neogastropoda</taxon>
        <taxon>Buccinoidea</taxon>
        <taxon>Buccinidae</taxon>
        <taxon>Aeneator</taxon>
    </lineage>
</organism>
<evidence type="ECO:0000256" key="1">
    <source>
        <dbReference type="ARBA" id="ARBA00004141"/>
    </source>
</evidence>
<dbReference type="PANTHER" id="PTHR11432">
    <property type="entry name" value="NADH DEHYDROGENASE SUBUNIT 1"/>
    <property type="match status" value="1"/>
</dbReference>
<dbReference type="EC" id="7.1.1.2" evidence="8"/>
<comment type="subcellular location">
    <subcellularLocation>
        <location evidence="1">Membrane</location>
        <topology evidence="1">Multi-pass membrane protein</topology>
    </subcellularLocation>
    <subcellularLocation>
        <location evidence="7">Mitochondrion inner membrane</location>
        <topology evidence="7">Multi-pass membrane protein</topology>
    </subcellularLocation>
</comment>
<feature type="transmembrane region" description="Helical" evidence="9">
    <location>
        <begin position="173"/>
        <end position="193"/>
    </location>
</feature>
<evidence type="ECO:0000256" key="3">
    <source>
        <dbReference type="ARBA" id="ARBA00021009"/>
    </source>
</evidence>
<keyword evidence="7" id="KW-0520">NAD</keyword>
<evidence type="ECO:0000256" key="8">
    <source>
        <dbReference type="RuleBase" id="RU000473"/>
    </source>
</evidence>
<comment type="catalytic activity">
    <reaction evidence="8">
        <text>a ubiquinone + NADH + 5 H(+)(in) = a ubiquinol + NAD(+) + 4 H(+)(out)</text>
        <dbReference type="Rhea" id="RHEA:29091"/>
        <dbReference type="Rhea" id="RHEA-COMP:9565"/>
        <dbReference type="Rhea" id="RHEA-COMP:9566"/>
        <dbReference type="ChEBI" id="CHEBI:15378"/>
        <dbReference type="ChEBI" id="CHEBI:16389"/>
        <dbReference type="ChEBI" id="CHEBI:17976"/>
        <dbReference type="ChEBI" id="CHEBI:57540"/>
        <dbReference type="ChEBI" id="CHEBI:57945"/>
        <dbReference type="EC" id="7.1.1.2"/>
    </reaction>
</comment>
<feature type="transmembrane region" description="Helical" evidence="9">
    <location>
        <begin position="6"/>
        <end position="25"/>
    </location>
</feature>